<evidence type="ECO:0000256" key="3">
    <source>
        <dbReference type="ARBA" id="ARBA00022603"/>
    </source>
</evidence>
<dbReference type="PIRSF" id="PIRSF037565">
    <property type="entry name" value="RRNA_m2G_Mtase_RsmD_prd"/>
    <property type="match status" value="1"/>
</dbReference>
<dbReference type="GO" id="GO:0003676">
    <property type="term" value="F:nucleic acid binding"/>
    <property type="evidence" value="ECO:0007669"/>
    <property type="project" value="InterPro"/>
</dbReference>
<comment type="caution">
    <text evidence="8">The sequence shown here is derived from an EMBL/GenBank/DDBJ whole genome shotgun (WGS) entry which is preliminary data.</text>
</comment>
<dbReference type="CDD" id="cd02440">
    <property type="entry name" value="AdoMet_MTases"/>
    <property type="match status" value="1"/>
</dbReference>
<sequence>MTTAELVYSDGTSTKNLTLSRPGTTAPELRAWDAADELLIEEALKAAADVTGPRILIVDDQFGALSLGLSGLSPVVVADSATLDSALSSNAPLNPTLVAPGPVYSWLNPPSGPFELVVLRIPRQADYLAWLLRWLNGVLAESGVLLAGGMIKHVPARSVEVFAEAVHTEQVLPARKKARVIRCRKGRADLAGWPGTWKGYVVSGQRDLEVEALPAVFARETLDIGTRLLMPHVANAAARAEPGTRILDLACGNGVLGLAALAVRRDLQVCFSDVSSQAVVSARHNVERSFPGALQAFIHADGIGPGEDKFDLILLNPPFHEGGVVGDHIAQRLFDQAARHLAPGGVFLMVGNRHLGYHRSLRRYFSSVDQIDASPKFVVFQAGNRRLAD</sequence>
<evidence type="ECO:0000313" key="8">
    <source>
        <dbReference type="EMBL" id="KMQ74906.1"/>
    </source>
</evidence>
<dbReference type="RefSeq" id="WP_048495067.1">
    <property type="nucleotide sequence ID" value="NZ_LFBU01000001.1"/>
</dbReference>
<dbReference type="InterPro" id="IPR007848">
    <property type="entry name" value="Small_mtfrase_dom"/>
</dbReference>
<dbReference type="GO" id="GO:0052914">
    <property type="term" value="F:16S rRNA (guanine(1207)-N(2))-methyltransferase activity"/>
    <property type="evidence" value="ECO:0007669"/>
    <property type="project" value="UniProtKB-EC"/>
</dbReference>
<evidence type="ECO:0000256" key="2">
    <source>
        <dbReference type="ARBA" id="ARBA00022552"/>
    </source>
</evidence>
<evidence type="ECO:0000259" key="6">
    <source>
        <dbReference type="Pfam" id="PF05175"/>
    </source>
</evidence>
<protein>
    <submittedName>
        <fullName evidence="8">16S rRNA G1207 methylase RsmC</fullName>
        <ecNumber evidence="8">2.1.1.172</ecNumber>
    </submittedName>
</protein>
<evidence type="ECO:0000313" key="9">
    <source>
        <dbReference type="Proteomes" id="UP000036102"/>
    </source>
</evidence>
<dbReference type="PANTHER" id="PTHR47816:SF5">
    <property type="entry name" value="RIBOSOMAL RNA LARGE SUBUNIT METHYLTRANSFERASE G"/>
    <property type="match status" value="1"/>
</dbReference>
<dbReference type="Proteomes" id="UP000036102">
    <property type="component" value="Unassembled WGS sequence"/>
</dbReference>
<dbReference type="SUPFAM" id="SSF53335">
    <property type="entry name" value="S-adenosyl-L-methionine-dependent methyltransferases"/>
    <property type="match status" value="1"/>
</dbReference>
<dbReference type="STRING" id="1658765.Msub_11101"/>
<reference evidence="8 9" key="1">
    <citation type="submission" date="2015-06" db="EMBL/GenBank/DDBJ databases">
        <title>Marinobacter subterrani, a genetically tractable neutrophilic iron-oxidizing strain isolated from the Soudan Iron Mine.</title>
        <authorList>
            <person name="Bonis B.M."/>
            <person name="Gralnick J.A."/>
        </authorList>
    </citation>
    <scope>NUCLEOTIDE SEQUENCE [LARGE SCALE GENOMIC DNA]</scope>
    <source>
        <strain evidence="8 9">JG233</strain>
    </source>
</reference>
<evidence type="ECO:0000256" key="5">
    <source>
        <dbReference type="ARBA" id="ARBA00022691"/>
    </source>
</evidence>
<dbReference type="PANTHER" id="PTHR47816">
    <property type="entry name" value="RIBOSOMAL RNA SMALL SUBUNIT METHYLTRANSFERASE C"/>
    <property type="match status" value="1"/>
</dbReference>
<dbReference type="OrthoDB" id="29650at2"/>
<organism evidence="8 9">
    <name type="scientific">Marinobacter subterrani</name>
    <dbReference type="NCBI Taxonomy" id="1658765"/>
    <lineage>
        <taxon>Bacteria</taxon>
        <taxon>Pseudomonadati</taxon>
        <taxon>Pseudomonadota</taxon>
        <taxon>Gammaproteobacteria</taxon>
        <taxon>Pseudomonadales</taxon>
        <taxon>Marinobacteraceae</taxon>
        <taxon>Marinobacter</taxon>
    </lineage>
</organism>
<evidence type="ECO:0000256" key="1">
    <source>
        <dbReference type="ARBA" id="ARBA00022490"/>
    </source>
</evidence>
<dbReference type="EC" id="2.1.1.172" evidence="8"/>
<keyword evidence="3 8" id="KW-0489">Methyltransferase</keyword>
<dbReference type="InterPro" id="IPR058679">
    <property type="entry name" value="RlmG_N"/>
</dbReference>
<accession>A0A0J7JAK1</accession>
<keyword evidence="5" id="KW-0949">S-adenosyl-L-methionine</keyword>
<dbReference type="Gene3D" id="3.40.50.150">
    <property type="entry name" value="Vaccinia Virus protein VP39"/>
    <property type="match status" value="2"/>
</dbReference>
<dbReference type="EMBL" id="LFBU01000001">
    <property type="protein sequence ID" value="KMQ74906.1"/>
    <property type="molecule type" value="Genomic_DNA"/>
</dbReference>
<feature type="domain" description="RlmG N-terminal" evidence="7">
    <location>
        <begin position="13"/>
        <end position="185"/>
    </location>
</feature>
<keyword evidence="2" id="KW-0698">rRNA processing</keyword>
<dbReference type="InterPro" id="IPR017237">
    <property type="entry name" value="RLMG"/>
</dbReference>
<name>A0A0J7JAK1_9GAMM</name>
<dbReference type="GO" id="GO:0005737">
    <property type="term" value="C:cytoplasm"/>
    <property type="evidence" value="ECO:0007669"/>
    <property type="project" value="InterPro"/>
</dbReference>
<evidence type="ECO:0000256" key="4">
    <source>
        <dbReference type="ARBA" id="ARBA00022679"/>
    </source>
</evidence>
<keyword evidence="1" id="KW-0963">Cytoplasm</keyword>
<keyword evidence="9" id="KW-1185">Reference proteome</keyword>
<feature type="domain" description="Methyltransferase small" evidence="6">
    <location>
        <begin position="208"/>
        <end position="381"/>
    </location>
</feature>
<keyword evidence="4 8" id="KW-0808">Transferase</keyword>
<dbReference type="InterPro" id="IPR046977">
    <property type="entry name" value="RsmC/RlmG"/>
</dbReference>
<dbReference type="InterPro" id="IPR029063">
    <property type="entry name" value="SAM-dependent_MTases_sf"/>
</dbReference>
<dbReference type="PATRIC" id="fig|1658765.3.peg.1091"/>
<dbReference type="InterPro" id="IPR002052">
    <property type="entry name" value="DNA_methylase_N6_adenine_CS"/>
</dbReference>
<proteinExistence type="predicted"/>
<dbReference type="AlphaFoldDB" id="A0A0J7JAK1"/>
<gene>
    <name evidence="8" type="ORF">Msub_11101</name>
</gene>
<dbReference type="Pfam" id="PF05175">
    <property type="entry name" value="MTS"/>
    <property type="match status" value="1"/>
</dbReference>
<evidence type="ECO:0000259" key="7">
    <source>
        <dbReference type="Pfam" id="PF26049"/>
    </source>
</evidence>
<dbReference type="PROSITE" id="PS00092">
    <property type="entry name" value="N6_MTASE"/>
    <property type="match status" value="1"/>
</dbReference>
<dbReference type="Pfam" id="PF26049">
    <property type="entry name" value="RLMG_N"/>
    <property type="match status" value="1"/>
</dbReference>